<dbReference type="OrthoDB" id="5971395at2759"/>
<name>A0A2B4SHE2_STYPI</name>
<protein>
    <recommendedName>
        <fullName evidence="1">DED domain-containing protein</fullName>
    </recommendedName>
</protein>
<dbReference type="SUPFAM" id="SSF47986">
    <property type="entry name" value="DEATH domain"/>
    <property type="match status" value="1"/>
</dbReference>
<dbReference type="PROSITE" id="PS50168">
    <property type="entry name" value="DED"/>
    <property type="match status" value="1"/>
</dbReference>
<reference evidence="3" key="1">
    <citation type="journal article" date="2017" name="bioRxiv">
        <title>Comparative analysis of the genomes of Stylophora pistillata and Acropora digitifera provides evidence for extensive differences between species of corals.</title>
        <authorList>
            <person name="Voolstra C.R."/>
            <person name="Li Y."/>
            <person name="Liew Y.J."/>
            <person name="Baumgarten S."/>
            <person name="Zoccola D."/>
            <person name="Flot J.-F."/>
            <person name="Tambutte S."/>
            <person name="Allemand D."/>
            <person name="Aranda M."/>
        </authorList>
    </citation>
    <scope>NUCLEOTIDE SEQUENCE [LARGE SCALE GENOMIC DNA]</scope>
</reference>
<dbReference type="AlphaFoldDB" id="A0A2B4SHE2"/>
<evidence type="ECO:0000259" key="1">
    <source>
        <dbReference type="PROSITE" id="PS50168"/>
    </source>
</evidence>
<organism evidence="2 3">
    <name type="scientific">Stylophora pistillata</name>
    <name type="common">Smooth cauliflower coral</name>
    <dbReference type="NCBI Taxonomy" id="50429"/>
    <lineage>
        <taxon>Eukaryota</taxon>
        <taxon>Metazoa</taxon>
        <taxon>Cnidaria</taxon>
        <taxon>Anthozoa</taxon>
        <taxon>Hexacorallia</taxon>
        <taxon>Scleractinia</taxon>
        <taxon>Astrocoeniina</taxon>
        <taxon>Pocilloporidae</taxon>
        <taxon>Stylophora</taxon>
    </lineage>
</organism>
<proteinExistence type="predicted"/>
<dbReference type="Proteomes" id="UP000225706">
    <property type="component" value="Unassembled WGS sequence"/>
</dbReference>
<dbReference type="EMBL" id="LSMT01000094">
    <property type="protein sequence ID" value="PFX27865.1"/>
    <property type="molecule type" value="Genomic_DNA"/>
</dbReference>
<evidence type="ECO:0000313" key="3">
    <source>
        <dbReference type="Proteomes" id="UP000225706"/>
    </source>
</evidence>
<dbReference type="InterPro" id="IPR001875">
    <property type="entry name" value="DED_dom"/>
</dbReference>
<dbReference type="InterPro" id="IPR011029">
    <property type="entry name" value="DEATH-like_dom_sf"/>
</dbReference>
<keyword evidence="3" id="KW-1185">Reference proteome</keyword>
<dbReference type="Gene3D" id="1.10.533.10">
    <property type="entry name" value="Death Domain, Fas"/>
    <property type="match status" value="1"/>
</dbReference>
<dbReference type="GO" id="GO:0042981">
    <property type="term" value="P:regulation of apoptotic process"/>
    <property type="evidence" value="ECO:0007669"/>
    <property type="project" value="InterPro"/>
</dbReference>
<accession>A0A2B4SHE2</accession>
<comment type="caution">
    <text evidence="2">The sequence shown here is derived from an EMBL/GenBank/DDBJ whole genome shotgun (WGS) entry which is preliminary data.</text>
</comment>
<sequence length="290" mass="32823">MASTTASSKNETISPPFSIMKYQYPPVFKDFLIHFVQSLNSSNRAAFAFYCQGLIPGSMLDGNMATDAELFALIKFLLSSNELSFTNMSLLKEFLSSIGRHDLLQELRKVKLRISVGLILEDYLKFRSVDGFPQNTALKPAENHADIVNLLLSTGAENRDQITQVLRQFKSLCSNRNFLKKFTNVALLDSQLSWPMVTSSLVIIGELYAFFTLHSRSFEEGSYVYWFSKTKASELLSDWIFENGGLKVYREFIEEKQVATISGLVPSSLRESLKENVYLLGIRMSVPSRN</sequence>
<gene>
    <name evidence="2" type="ORF">AWC38_SpisGene7418</name>
</gene>
<dbReference type="Pfam" id="PF01335">
    <property type="entry name" value="DED"/>
    <property type="match status" value="1"/>
</dbReference>
<evidence type="ECO:0000313" key="2">
    <source>
        <dbReference type="EMBL" id="PFX27865.1"/>
    </source>
</evidence>
<feature type="domain" description="DED" evidence="1">
    <location>
        <begin position="27"/>
        <end position="109"/>
    </location>
</feature>